<evidence type="ECO:0000256" key="4">
    <source>
        <dbReference type="ARBA" id="ARBA00005263"/>
    </source>
</evidence>
<feature type="region of interest" description="Disordered" evidence="8">
    <location>
        <begin position="1"/>
        <end position="25"/>
    </location>
</feature>
<dbReference type="GO" id="GO:0030130">
    <property type="term" value="C:clathrin coat of trans-Golgi network vesicle"/>
    <property type="evidence" value="ECO:0007669"/>
    <property type="project" value="InterPro"/>
</dbReference>
<evidence type="ECO:0000313" key="10">
    <source>
        <dbReference type="Proteomes" id="UP000585474"/>
    </source>
</evidence>
<comment type="similarity">
    <text evidence="4">Belongs to the clathrin light chain family.</text>
</comment>
<keyword evidence="5" id="KW-0472">Membrane</keyword>
<dbReference type="EMBL" id="BJWL01000002">
    <property type="protein sequence ID" value="GFY82351.1"/>
    <property type="molecule type" value="Genomic_DNA"/>
</dbReference>
<protein>
    <submittedName>
        <fullName evidence="9">Clathrin light chain protein</fullName>
    </submittedName>
</protein>
<feature type="compositionally biased region" description="Polar residues" evidence="8">
    <location>
        <begin position="1"/>
        <end position="10"/>
    </location>
</feature>
<dbReference type="AlphaFoldDB" id="A0A7J0E789"/>
<reference evidence="9 10" key="1">
    <citation type="submission" date="2019-07" db="EMBL/GenBank/DDBJ databases">
        <title>De Novo Assembly of kiwifruit Actinidia rufa.</title>
        <authorList>
            <person name="Sugita-Konishi S."/>
            <person name="Sato K."/>
            <person name="Mori E."/>
            <person name="Abe Y."/>
            <person name="Kisaki G."/>
            <person name="Hamano K."/>
            <person name="Suezawa K."/>
            <person name="Otani M."/>
            <person name="Fukuda T."/>
            <person name="Manabe T."/>
            <person name="Gomi K."/>
            <person name="Tabuchi M."/>
            <person name="Akimitsu K."/>
            <person name="Kataoka I."/>
        </authorList>
    </citation>
    <scope>NUCLEOTIDE SEQUENCE [LARGE SCALE GENOMIC DNA]</scope>
    <source>
        <strain evidence="10">cv. Fuchu</strain>
    </source>
</reference>
<evidence type="ECO:0000256" key="3">
    <source>
        <dbReference type="ARBA" id="ARBA00004277"/>
    </source>
</evidence>
<dbReference type="Proteomes" id="UP000585474">
    <property type="component" value="Unassembled WGS sequence"/>
</dbReference>
<dbReference type="GO" id="GO:0072583">
    <property type="term" value="P:clathrin-dependent endocytosis"/>
    <property type="evidence" value="ECO:0007669"/>
    <property type="project" value="TreeGrafter"/>
</dbReference>
<dbReference type="GO" id="GO:0006886">
    <property type="term" value="P:intracellular protein transport"/>
    <property type="evidence" value="ECO:0007669"/>
    <property type="project" value="InterPro"/>
</dbReference>
<keyword evidence="6" id="KW-0168">Coated pit</keyword>
<dbReference type="GO" id="GO:0005198">
    <property type="term" value="F:structural molecule activity"/>
    <property type="evidence" value="ECO:0007669"/>
    <property type="project" value="InterPro"/>
</dbReference>
<proteinExistence type="inferred from homology"/>
<gene>
    <name evidence="9" type="ORF">Acr_02g0005910</name>
</gene>
<evidence type="ECO:0000313" key="9">
    <source>
        <dbReference type="EMBL" id="GFY82351.1"/>
    </source>
</evidence>
<keyword evidence="7" id="KW-0968">Cytoplasmic vesicle</keyword>
<name>A0A7J0E789_9ERIC</name>
<dbReference type="PANTHER" id="PTHR10639:SF37">
    <property type="entry name" value="CLATHRIN LIGHT CHAIN"/>
    <property type="match status" value="1"/>
</dbReference>
<evidence type="ECO:0000256" key="6">
    <source>
        <dbReference type="ARBA" id="ARBA00023176"/>
    </source>
</evidence>
<comment type="function">
    <text evidence="1">Clathrin is the major protein of the polyhedral coat of coated pits and vesicles.</text>
</comment>
<evidence type="ECO:0000256" key="2">
    <source>
        <dbReference type="ARBA" id="ARBA00004180"/>
    </source>
</evidence>
<dbReference type="GO" id="GO:0030132">
    <property type="term" value="C:clathrin coat of coated pit"/>
    <property type="evidence" value="ECO:0007669"/>
    <property type="project" value="InterPro"/>
</dbReference>
<evidence type="ECO:0000256" key="1">
    <source>
        <dbReference type="ARBA" id="ARBA00003913"/>
    </source>
</evidence>
<organism evidence="9 10">
    <name type="scientific">Actinidia rufa</name>
    <dbReference type="NCBI Taxonomy" id="165716"/>
    <lineage>
        <taxon>Eukaryota</taxon>
        <taxon>Viridiplantae</taxon>
        <taxon>Streptophyta</taxon>
        <taxon>Embryophyta</taxon>
        <taxon>Tracheophyta</taxon>
        <taxon>Spermatophyta</taxon>
        <taxon>Magnoliopsida</taxon>
        <taxon>eudicotyledons</taxon>
        <taxon>Gunneridae</taxon>
        <taxon>Pentapetalae</taxon>
        <taxon>asterids</taxon>
        <taxon>Ericales</taxon>
        <taxon>Actinidiaceae</taxon>
        <taxon>Actinidia</taxon>
    </lineage>
</organism>
<evidence type="ECO:0000256" key="5">
    <source>
        <dbReference type="ARBA" id="ARBA00023136"/>
    </source>
</evidence>
<accession>A0A7J0E789</accession>
<dbReference type="OrthoDB" id="782264at2759"/>
<evidence type="ECO:0000256" key="7">
    <source>
        <dbReference type="ARBA" id="ARBA00023329"/>
    </source>
</evidence>
<evidence type="ECO:0000256" key="8">
    <source>
        <dbReference type="SAM" id="MobiDB-lite"/>
    </source>
</evidence>
<comment type="subcellular location">
    <subcellularLocation>
        <location evidence="2">Cytoplasmic vesicle membrane</location>
        <topology evidence="2">Peripheral membrane protein</topology>
        <orientation evidence="2">Cytoplasmic side</orientation>
    </subcellularLocation>
    <subcellularLocation>
        <location evidence="3">Membrane</location>
        <location evidence="3">Coated pit</location>
        <topology evidence="3">Peripheral membrane protein</topology>
        <orientation evidence="3">Cytoplasmic side</orientation>
    </subcellularLocation>
</comment>
<dbReference type="InterPro" id="IPR000996">
    <property type="entry name" value="Clathrin_L-chain"/>
</dbReference>
<keyword evidence="10" id="KW-1185">Reference proteome</keyword>
<comment type="caution">
    <text evidence="9">The sequence shown here is derived from an EMBL/GenBank/DDBJ whole genome shotgun (WGS) entry which is preliminary data.</text>
</comment>
<dbReference type="PANTHER" id="PTHR10639">
    <property type="entry name" value="CLATHRIN LIGHT CHAIN"/>
    <property type="match status" value="1"/>
</dbReference>
<dbReference type="GO" id="GO:0032050">
    <property type="term" value="F:clathrin heavy chain binding"/>
    <property type="evidence" value="ECO:0007669"/>
    <property type="project" value="TreeGrafter"/>
</dbReference>
<feature type="region of interest" description="Disordered" evidence="8">
    <location>
        <begin position="188"/>
        <end position="207"/>
    </location>
</feature>
<sequence length="268" mass="31123">MSSFAGSSAMNLPFDDDDGDGDGGYVDSYVAAADDVFSEELIENDGFVESNGPILSPPEEMEVEEGFALREWRRLNTIRLEEKEKREKEMLREIIEEADEYKLEFYRRRKLACENKQSFQQGKGEVELLFCLAIEFSICAWDHRVHVLDLKFELFLERQEKFHAEVNKNHWKAIAELIPNEVPTIEKRGKKEKEKQPSVIVIQGPKPGKPTDLSRMRHILVKLKHNPPPHMKPHPHRFQKPKKMLKLARHLQLLPLLLSRPPLQLPSL</sequence>